<sequence>MIHNQRNIEPNEIILSKNRKTISEIFRISCVVWYKKLVEIESKFYYANCSKDVDYPKLRYMLKVLASDITGSAWFVLFDKEVEKVIGNDIKKIVELYLKQAIL</sequence>
<keyword evidence="2" id="KW-1185">Reference proteome</keyword>
<evidence type="ECO:0000313" key="2">
    <source>
        <dbReference type="Proteomes" id="UP001060085"/>
    </source>
</evidence>
<proteinExistence type="predicted"/>
<evidence type="ECO:0000313" key="1">
    <source>
        <dbReference type="EMBL" id="KAI5649587.1"/>
    </source>
</evidence>
<reference evidence="2" key="1">
    <citation type="journal article" date="2023" name="Nat. Plants">
        <title>Single-cell RNA sequencing provides a high-resolution roadmap for understanding the multicellular compartmentation of specialized metabolism.</title>
        <authorList>
            <person name="Sun S."/>
            <person name="Shen X."/>
            <person name="Li Y."/>
            <person name="Li Y."/>
            <person name="Wang S."/>
            <person name="Li R."/>
            <person name="Zhang H."/>
            <person name="Shen G."/>
            <person name="Guo B."/>
            <person name="Wei J."/>
            <person name="Xu J."/>
            <person name="St-Pierre B."/>
            <person name="Chen S."/>
            <person name="Sun C."/>
        </authorList>
    </citation>
    <scope>NUCLEOTIDE SEQUENCE [LARGE SCALE GENOMIC DNA]</scope>
</reference>
<comment type="caution">
    <text evidence="1">The sequence shown here is derived from an EMBL/GenBank/DDBJ whole genome shotgun (WGS) entry which is preliminary data.</text>
</comment>
<protein>
    <submittedName>
        <fullName evidence="1">Uncharacterized protein</fullName>
    </submittedName>
</protein>
<gene>
    <name evidence="1" type="ORF">M9H77_35592</name>
</gene>
<dbReference type="Proteomes" id="UP001060085">
    <property type="component" value="Linkage Group LG08"/>
</dbReference>
<accession>A0ACB9ZRL5</accession>
<dbReference type="EMBL" id="CM044708">
    <property type="protein sequence ID" value="KAI5649587.1"/>
    <property type="molecule type" value="Genomic_DNA"/>
</dbReference>
<name>A0ACB9ZRL5_CATRO</name>
<organism evidence="1 2">
    <name type="scientific">Catharanthus roseus</name>
    <name type="common">Madagascar periwinkle</name>
    <name type="synonym">Vinca rosea</name>
    <dbReference type="NCBI Taxonomy" id="4058"/>
    <lineage>
        <taxon>Eukaryota</taxon>
        <taxon>Viridiplantae</taxon>
        <taxon>Streptophyta</taxon>
        <taxon>Embryophyta</taxon>
        <taxon>Tracheophyta</taxon>
        <taxon>Spermatophyta</taxon>
        <taxon>Magnoliopsida</taxon>
        <taxon>eudicotyledons</taxon>
        <taxon>Gunneridae</taxon>
        <taxon>Pentapetalae</taxon>
        <taxon>asterids</taxon>
        <taxon>lamiids</taxon>
        <taxon>Gentianales</taxon>
        <taxon>Apocynaceae</taxon>
        <taxon>Rauvolfioideae</taxon>
        <taxon>Vinceae</taxon>
        <taxon>Catharanthinae</taxon>
        <taxon>Catharanthus</taxon>
    </lineage>
</organism>